<dbReference type="RefSeq" id="WP_110941262.1">
    <property type="nucleotide sequence ID" value="NZ_FQZV01000026.1"/>
</dbReference>
<evidence type="ECO:0000256" key="1">
    <source>
        <dbReference type="ARBA" id="ARBA00022759"/>
    </source>
</evidence>
<dbReference type="STRING" id="1121919.SAMN02745975_02126"/>
<sequence length="245" mass="27583">MQLTILGNWGPYPNAGGACSGYLFEGEGIKILIDCGNGTLSRLQQRLTTLEELDLIILSHLHSDHISDAMILRYAVGINKMKGLFHKTIPLYAPATPEEDFQKLQYENAFVLQPIDENLVIYEKGLKICFRKMDHPVEAYAVAIENDEKKFVFSADTRYCSQLVDFSKNADLLLCEAGVLERDKATTTPHLSALEAGQIATQAQVKKLVLTHFWPGYHLQEVLEEARNAYDGELILSEEMQSYEL</sequence>
<dbReference type="Gene3D" id="3.60.15.10">
    <property type="entry name" value="Ribonuclease Z/Hydroxyacylglutathione hydrolase-like"/>
    <property type="match status" value="1"/>
</dbReference>
<feature type="domain" description="Metallo-beta-lactamase" evidence="2">
    <location>
        <begin position="18"/>
        <end position="212"/>
    </location>
</feature>
<dbReference type="PANTHER" id="PTHR46018">
    <property type="entry name" value="ZINC PHOSPHODIESTERASE ELAC PROTEIN 1"/>
    <property type="match status" value="1"/>
</dbReference>
<keyword evidence="1" id="KW-0378">Hydrolase</keyword>
<evidence type="ECO:0000313" key="3">
    <source>
        <dbReference type="EMBL" id="SHJ45756.1"/>
    </source>
</evidence>
<dbReference type="InterPro" id="IPR036866">
    <property type="entry name" value="RibonucZ/Hydroxyglut_hydro"/>
</dbReference>
<keyword evidence="1" id="KW-0255">Endonuclease</keyword>
<reference evidence="4" key="1">
    <citation type="submission" date="2016-11" db="EMBL/GenBank/DDBJ databases">
        <authorList>
            <person name="Varghese N."/>
            <person name="Submissions S."/>
        </authorList>
    </citation>
    <scope>NUCLEOTIDE SEQUENCE [LARGE SCALE GENOMIC DNA]</scope>
    <source>
        <strain evidence="4">DSM 17957</strain>
    </source>
</reference>
<dbReference type="AlphaFoldDB" id="A0A1M6JGD6"/>
<evidence type="ECO:0000313" key="4">
    <source>
        <dbReference type="Proteomes" id="UP000184536"/>
    </source>
</evidence>
<organism evidence="3 4">
    <name type="scientific">Geosporobacter subterraneus DSM 17957</name>
    <dbReference type="NCBI Taxonomy" id="1121919"/>
    <lineage>
        <taxon>Bacteria</taxon>
        <taxon>Bacillati</taxon>
        <taxon>Bacillota</taxon>
        <taxon>Clostridia</taxon>
        <taxon>Peptostreptococcales</taxon>
        <taxon>Thermotaleaceae</taxon>
        <taxon>Geosporobacter</taxon>
    </lineage>
</organism>
<dbReference type="SMART" id="SM00849">
    <property type="entry name" value="Lactamase_B"/>
    <property type="match status" value="1"/>
</dbReference>
<dbReference type="OrthoDB" id="9800940at2"/>
<dbReference type="Pfam" id="PF12706">
    <property type="entry name" value="Lactamase_B_2"/>
    <property type="match status" value="1"/>
</dbReference>
<dbReference type="InterPro" id="IPR001279">
    <property type="entry name" value="Metallo-B-lactamas"/>
</dbReference>
<dbReference type="SUPFAM" id="SSF56281">
    <property type="entry name" value="Metallo-hydrolase/oxidoreductase"/>
    <property type="match status" value="1"/>
</dbReference>
<dbReference type="Proteomes" id="UP000184536">
    <property type="component" value="Unassembled WGS sequence"/>
</dbReference>
<evidence type="ECO:0000259" key="2">
    <source>
        <dbReference type="SMART" id="SM00849"/>
    </source>
</evidence>
<proteinExistence type="predicted"/>
<name>A0A1M6JGD6_9FIRM</name>
<accession>A0A1M6JGD6</accession>
<dbReference type="GO" id="GO:0042781">
    <property type="term" value="F:3'-tRNA processing endoribonuclease activity"/>
    <property type="evidence" value="ECO:0007669"/>
    <property type="project" value="TreeGrafter"/>
</dbReference>
<keyword evidence="1" id="KW-0540">Nuclease</keyword>
<dbReference type="EMBL" id="FQZV01000026">
    <property type="protein sequence ID" value="SHJ45756.1"/>
    <property type="molecule type" value="Genomic_DNA"/>
</dbReference>
<keyword evidence="4" id="KW-1185">Reference proteome</keyword>
<gene>
    <name evidence="3" type="ORF">SAMN02745975_02126</name>
</gene>
<protein>
    <submittedName>
        <fullName evidence="3">Ribonuclease BN, tRNA processing enzyme</fullName>
    </submittedName>
</protein>
<dbReference type="PANTHER" id="PTHR46018:SF2">
    <property type="entry name" value="ZINC PHOSPHODIESTERASE ELAC PROTEIN 1"/>
    <property type="match status" value="1"/>
</dbReference>
<dbReference type="CDD" id="cd07716">
    <property type="entry name" value="RNaseZ_short-form-like_MBL-fold"/>
    <property type="match status" value="1"/>
</dbReference>